<protein>
    <submittedName>
        <fullName evidence="1">Uncharacterized protein</fullName>
    </submittedName>
</protein>
<gene>
    <name evidence="1" type="ORF">Taro_020506</name>
</gene>
<evidence type="ECO:0000313" key="1">
    <source>
        <dbReference type="EMBL" id="MQL87954.1"/>
    </source>
</evidence>
<evidence type="ECO:0000313" key="2">
    <source>
        <dbReference type="Proteomes" id="UP000652761"/>
    </source>
</evidence>
<keyword evidence="2" id="KW-1185">Reference proteome</keyword>
<name>A0A843V2J3_COLES</name>
<sequence>MYPTKLCICIKSQFHSDVYTKVPINPNSLLRGRLPHALDGDLHHVLTLPAARSSALSPPAAATVLEHTTQATAAATLGRRIGQTVEHIILNCLMMLWVIGARCCAEKLQNFVK</sequence>
<accession>A0A843V2J3</accession>
<organism evidence="1 2">
    <name type="scientific">Colocasia esculenta</name>
    <name type="common">Wild taro</name>
    <name type="synonym">Arum esculentum</name>
    <dbReference type="NCBI Taxonomy" id="4460"/>
    <lineage>
        <taxon>Eukaryota</taxon>
        <taxon>Viridiplantae</taxon>
        <taxon>Streptophyta</taxon>
        <taxon>Embryophyta</taxon>
        <taxon>Tracheophyta</taxon>
        <taxon>Spermatophyta</taxon>
        <taxon>Magnoliopsida</taxon>
        <taxon>Liliopsida</taxon>
        <taxon>Araceae</taxon>
        <taxon>Aroideae</taxon>
        <taxon>Colocasieae</taxon>
        <taxon>Colocasia</taxon>
    </lineage>
</organism>
<reference evidence="1" key="1">
    <citation type="submission" date="2017-07" db="EMBL/GenBank/DDBJ databases">
        <title>Taro Niue Genome Assembly and Annotation.</title>
        <authorList>
            <person name="Atibalentja N."/>
            <person name="Keating K."/>
            <person name="Fields C.J."/>
        </authorList>
    </citation>
    <scope>NUCLEOTIDE SEQUENCE</scope>
    <source>
        <strain evidence="1">Niue_2</strain>
        <tissue evidence="1">Leaf</tissue>
    </source>
</reference>
<dbReference type="EMBL" id="NMUH01001019">
    <property type="protein sequence ID" value="MQL87954.1"/>
    <property type="molecule type" value="Genomic_DNA"/>
</dbReference>
<comment type="caution">
    <text evidence="1">The sequence shown here is derived from an EMBL/GenBank/DDBJ whole genome shotgun (WGS) entry which is preliminary data.</text>
</comment>
<dbReference type="Proteomes" id="UP000652761">
    <property type="component" value="Unassembled WGS sequence"/>
</dbReference>
<proteinExistence type="predicted"/>
<dbReference type="AlphaFoldDB" id="A0A843V2J3"/>